<evidence type="ECO:0000313" key="1">
    <source>
        <dbReference type="EMBL" id="NDL66968.1"/>
    </source>
</evidence>
<dbReference type="Proteomes" id="UP000461585">
    <property type="component" value="Unassembled WGS sequence"/>
</dbReference>
<evidence type="ECO:0000313" key="2">
    <source>
        <dbReference type="Proteomes" id="UP000461585"/>
    </source>
</evidence>
<sequence length="781" mass="87891">MEPKDALTMELDREKGCFTFALFGKAFLGSRITARIGKKRARLVSASLGEGEDLFGPCRIWELEYVSPEKGKRRIAARIRLYGDFAVFEAEHLFESKGKEGKDLFGRPHVGFPCFEGEEWETGLSMLSFKRQAPFNHPLQWRGRAVDSLREGKNVPLVAASAAYETAVLSPCSHLLHGTVAIRHQPPRISCGLPRGLGRVPEGTVSQTLLVYGTGVNRTLDRWGQLLQKRWGTRPAPKDGDLLLSHLSYWTNAGSAYWYRTAGKESYEKTLEKLKARHDGIGLRFGSYQLDSWWYKREGEAYTAGITEWEPRKETVRAAYNSLLPWRGGKKALVLFSRDRLSHVQEILKAPLGCHFKQLSNASVYVEEAREAFLCDAFAVPAGEEEGVALFKRIFTHPKWRLAYVVHDWLQWMQDHHPAFRDLELGPAYFRALDRAARQVPVPENPSGHLALQLCMTQPQTTLQSVAMESVSSIRSTADAASFFVEGPKRWWWHLYSSRFIQSLGKYAFYDNRRTRRLLRTPFSADPQMEMVWLGLSCGPIGIGDAIGRENRLLLRKVALEDGRILKPDVPAVPLDRCYLYDPHARDGRLGVAVYSHSSLPALLREGAGTYRLHYLLTWNMHPGGKRVAMRFSLSEAGADPKGLYAVYGHNTGKIQVLSGNWPLETELGPGAWLYQVAAPMEGGVAFFGDVSKHVSGSQDLVHGVRIREGKVEVQGRPPKNGPSCWMFHCEWIVKNALLDGVPVRVSRSGPKVWVEAAFSPGEGKDSYRLELFLEKRRNGE</sequence>
<keyword evidence="2" id="KW-1185">Reference proteome</keyword>
<dbReference type="AlphaFoldDB" id="A0A7X5HUM6"/>
<accession>A0A7X5HUM6</accession>
<organism evidence="1 2">
    <name type="scientific">Anaerotalea alkaliphila</name>
    <dbReference type="NCBI Taxonomy" id="2662126"/>
    <lineage>
        <taxon>Bacteria</taxon>
        <taxon>Bacillati</taxon>
        <taxon>Bacillota</taxon>
        <taxon>Clostridia</taxon>
        <taxon>Eubacteriales</taxon>
        <taxon>Anaerotalea</taxon>
    </lineage>
</organism>
<dbReference type="EMBL" id="JAAEEH010000008">
    <property type="protein sequence ID" value="NDL66968.1"/>
    <property type="molecule type" value="Genomic_DNA"/>
</dbReference>
<reference evidence="1 2" key="1">
    <citation type="submission" date="2020-01" db="EMBL/GenBank/DDBJ databases">
        <title>Anaeroalcalibacter tamaniensis gen. nov., sp. nov., moderately halophilic strictly anaerobic fermenter bacterium from mud volcano of Taman peninsula.</title>
        <authorList>
            <person name="Frolova A."/>
            <person name="Merkel A.Y."/>
            <person name="Slobodkin A.I."/>
        </authorList>
    </citation>
    <scope>NUCLEOTIDE SEQUENCE [LARGE SCALE GENOMIC DNA]</scope>
    <source>
        <strain evidence="1 2">F-3ap</strain>
    </source>
</reference>
<comment type="caution">
    <text evidence="1">The sequence shown here is derived from an EMBL/GenBank/DDBJ whole genome shotgun (WGS) entry which is preliminary data.</text>
</comment>
<proteinExistence type="predicted"/>
<name>A0A7X5HUM6_9FIRM</name>
<protein>
    <submittedName>
        <fullName evidence="1">Uncharacterized protein</fullName>
    </submittedName>
</protein>
<gene>
    <name evidence="1" type="ORF">GXN74_04295</name>
</gene>
<dbReference type="RefSeq" id="WP_162369694.1">
    <property type="nucleotide sequence ID" value="NZ_JAAEEH010000008.1"/>
</dbReference>